<organism evidence="1 2">
    <name type="scientific">Daejeonella lutea</name>
    <dbReference type="NCBI Taxonomy" id="572036"/>
    <lineage>
        <taxon>Bacteria</taxon>
        <taxon>Pseudomonadati</taxon>
        <taxon>Bacteroidota</taxon>
        <taxon>Sphingobacteriia</taxon>
        <taxon>Sphingobacteriales</taxon>
        <taxon>Sphingobacteriaceae</taxon>
        <taxon>Daejeonella</taxon>
    </lineage>
</organism>
<dbReference type="GO" id="GO:0006974">
    <property type="term" value="P:DNA damage response"/>
    <property type="evidence" value="ECO:0007669"/>
    <property type="project" value="TreeGrafter"/>
</dbReference>
<evidence type="ECO:0000313" key="1">
    <source>
        <dbReference type="EMBL" id="SKB45471.1"/>
    </source>
</evidence>
<evidence type="ECO:0008006" key="3">
    <source>
        <dbReference type="Google" id="ProtNLM"/>
    </source>
</evidence>
<dbReference type="STRING" id="572036.SAMN05661099_1524"/>
<dbReference type="Gene3D" id="3.30.70.2970">
    <property type="entry name" value="Protein of unknown function (DUF541), domain 2"/>
    <property type="match status" value="1"/>
</dbReference>
<protein>
    <recommendedName>
        <fullName evidence="3">SIMPL domain-containing protein</fullName>
    </recommendedName>
</protein>
<dbReference type="EMBL" id="FUYR01000001">
    <property type="protein sequence ID" value="SKB45471.1"/>
    <property type="molecule type" value="Genomic_DNA"/>
</dbReference>
<dbReference type="RefSeq" id="WP_170878401.1">
    <property type="nucleotide sequence ID" value="NZ_FUYR01000001.1"/>
</dbReference>
<sequence length="232" mass="25713">MKKIILLFVAGSVLWTSSCSEKSASEKIEVVGSAETEVTPDIVYVGISLREYFVSGTKQRVSIEILETKLLSSLQSAGIDSKNLLVNNVASYQEYYNRKRDPQFLAGKQYRLKLPDVKKLDAILAAIDPRGVQYTQIEGYDYSNLDTIKKNLKIKALKAAQAKALYLTESINKELGEAIEISELAEPTQQMNRQMNAGNGALYEAVEQSAASAVNFKSVKLSSQIRAVFEMK</sequence>
<name>A0A1T5BDV1_9SPHI</name>
<dbReference type="InterPro" id="IPR052022">
    <property type="entry name" value="26kDa_periplasmic_antigen"/>
</dbReference>
<gene>
    <name evidence="1" type="ORF">SAMN05661099_1524</name>
</gene>
<dbReference type="PROSITE" id="PS51257">
    <property type="entry name" value="PROKAR_LIPOPROTEIN"/>
    <property type="match status" value="1"/>
</dbReference>
<keyword evidence="2" id="KW-1185">Reference proteome</keyword>
<dbReference type="PANTHER" id="PTHR34387">
    <property type="entry name" value="SLR1258 PROTEIN"/>
    <property type="match status" value="1"/>
</dbReference>
<dbReference type="InterPro" id="IPR007497">
    <property type="entry name" value="SIMPL/DUF541"/>
</dbReference>
<evidence type="ECO:0000313" key="2">
    <source>
        <dbReference type="Proteomes" id="UP000189981"/>
    </source>
</evidence>
<dbReference type="AlphaFoldDB" id="A0A1T5BDV1"/>
<dbReference type="Gene3D" id="3.30.110.170">
    <property type="entry name" value="Protein of unknown function (DUF541), domain 1"/>
    <property type="match status" value="1"/>
</dbReference>
<dbReference type="PANTHER" id="PTHR34387:SF1">
    <property type="entry name" value="PERIPLASMIC IMMUNOGENIC PROTEIN"/>
    <property type="match status" value="1"/>
</dbReference>
<dbReference type="Proteomes" id="UP000189981">
    <property type="component" value="Unassembled WGS sequence"/>
</dbReference>
<proteinExistence type="predicted"/>
<reference evidence="2" key="1">
    <citation type="submission" date="2017-02" db="EMBL/GenBank/DDBJ databases">
        <authorList>
            <person name="Varghese N."/>
            <person name="Submissions S."/>
        </authorList>
    </citation>
    <scope>NUCLEOTIDE SEQUENCE [LARGE SCALE GENOMIC DNA]</scope>
    <source>
        <strain evidence="2">DSM 22385</strain>
    </source>
</reference>
<dbReference type="Pfam" id="PF04402">
    <property type="entry name" value="SIMPL"/>
    <property type="match status" value="1"/>
</dbReference>
<accession>A0A1T5BDV1</accession>